<comment type="subcellular location">
    <subcellularLocation>
        <location evidence="8">Nucleus</location>
    </subcellularLocation>
    <subcellularLocation>
        <location evidence="8">Mitochondrion</location>
    </subcellularLocation>
</comment>
<organism evidence="11 12">
    <name type="scientific">Blumeria hordei</name>
    <name type="common">Barley powdery mildew</name>
    <name type="synonym">Blumeria graminis f. sp. hordei</name>
    <dbReference type="NCBI Taxonomy" id="2867405"/>
    <lineage>
        <taxon>Eukaryota</taxon>
        <taxon>Fungi</taxon>
        <taxon>Dikarya</taxon>
        <taxon>Ascomycota</taxon>
        <taxon>Pezizomycotina</taxon>
        <taxon>Leotiomycetes</taxon>
        <taxon>Erysiphales</taxon>
        <taxon>Erysiphaceae</taxon>
        <taxon>Blumeria</taxon>
    </lineage>
</organism>
<dbReference type="GO" id="GO:0003677">
    <property type="term" value="F:DNA binding"/>
    <property type="evidence" value="ECO:0007669"/>
    <property type="project" value="UniProtKB-UniRule"/>
</dbReference>
<dbReference type="VEuPathDB" id="FungiDB:BLGHR1_14833"/>
<dbReference type="PANTHER" id="PTHR43286:SF1">
    <property type="entry name" value="ENDONUCLEASE III-LIKE PROTEIN 1"/>
    <property type="match status" value="1"/>
</dbReference>
<dbReference type="PROSITE" id="PS01155">
    <property type="entry name" value="ENDONUCLEASE_III_2"/>
    <property type="match status" value="1"/>
</dbReference>
<evidence type="ECO:0000256" key="9">
    <source>
        <dbReference type="SAM" id="MobiDB-lite"/>
    </source>
</evidence>
<feature type="region of interest" description="Disordered" evidence="9">
    <location>
        <begin position="306"/>
        <end position="329"/>
    </location>
</feature>
<keyword evidence="3 8" id="KW-0378">Hydrolase</keyword>
<gene>
    <name evidence="8" type="primary">NTH1</name>
    <name evidence="11" type="ORF">BLGHR1_14833</name>
</gene>
<dbReference type="EC" id="4.2.99.18" evidence="8"/>
<dbReference type="Pfam" id="PF00633">
    <property type="entry name" value="HHH"/>
    <property type="match status" value="1"/>
</dbReference>
<evidence type="ECO:0000313" key="12">
    <source>
        <dbReference type="Proteomes" id="UP000275772"/>
    </source>
</evidence>
<comment type="caution">
    <text evidence="8">Lacks conserved residue(s) required for the propagation of feature annotation.</text>
</comment>
<keyword evidence="4 8" id="KW-0234">DNA repair</keyword>
<evidence type="ECO:0000256" key="8">
    <source>
        <dbReference type="HAMAP-Rule" id="MF_03183"/>
    </source>
</evidence>
<evidence type="ECO:0000256" key="6">
    <source>
        <dbReference type="ARBA" id="ARBA00023295"/>
    </source>
</evidence>
<dbReference type="InterPro" id="IPR000445">
    <property type="entry name" value="HhH_motif"/>
</dbReference>
<dbReference type="FunFam" id="1.10.1670.10:FF:000003">
    <property type="entry name" value="Endonuclease III homolog"/>
    <property type="match status" value="1"/>
</dbReference>
<dbReference type="InterPro" id="IPR030841">
    <property type="entry name" value="NTH1"/>
</dbReference>
<dbReference type="SUPFAM" id="SSF48150">
    <property type="entry name" value="DNA-glycosylase"/>
    <property type="match status" value="1"/>
</dbReference>
<feature type="region of interest" description="Disordered" evidence="9">
    <location>
        <begin position="21"/>
        <end position="74"/>
    </location>
</feature>
<dbReference type="InterPro" id="IPR011257">
    <property type="entry name" value="DNA_glycosylase"/>
</dbReference>
<dbReference type="AlphaFoldDB" id="A0A383UWM6"/>
<protein>
    <recommendedName>
        <fullName evidence="8">Endonuclease III homolog</fullName>
        <ecNumber evidence="8">3.2.2.-</ecNumber>
        <ecNumber evidence="8">4.2.99.18</ecNumber>
    </recommendedName>
    <alternativeName>
        <fullName evidence="8">Bifunctional DNA N-glycosylase/DNA-(apurinic or apyrimidinic site) lyase</fullName>
        <shortName evidence="8">DNA glycosylase/AP lyase</shortName>
    </alternativeName>
</protein>
<proteinExistence type="inferred from homology"/>
<dbReference type="CDD" id="cd00056">
    <property type="entry name" value="ENDO3c"/>
    <property type="match status" value="1"/>
</dbReference>
<evidence type="ECO:0000256" key="7">
    <source>
        <dbReference type="ARBA" id="ARBA00044632"/>
    </source>
</evidence>
<evidence type="ECO:0000313" key="11">
    <source>
        <dbReference type="EMBL" id="SZF04038.1"/>
    </source>
</evidence>
<reference evidence="11 12" key="1">
    <citation type="submission" date="2017-11" db="EMBL/GenBank/DDBJ databases">
        <authorList>
            <person name="Kracher B."/>
        </authorList>
    </citation>
    <scope>NUCLEOTIDE SEQUENCE [LARGE SCALE GENOMIC DNA]</scope>
    <source>
        <strain evidence="11 12">RACE1</strain>
    </source>
</reference>
<accession>A0A383UWM6</accession>
<dbReference type="GO" id="GO:0006285">
    <property type="term" value="P:base-excision repair, AP site formation"/>
    <property type="evidence" value="ECO:0007669"/>
    <property type="project" value="UniProtKB-UniRule"/>
</dbReference>
<dbReference type="GO" id="GO:0005739">
    <property type="term" value="C:mitochondrion"/>
    <property type="evidence" value="ECO:0007669"/>
    <property type="project" value="UniProtKB-SubCell"/>
</dbReference>
<dbReference type="EC" id="3.2.2.-" evidence="8"/>
<keyword evidence="6 8" id="KW-0326">Glycosidase</keyword>
<dbReference type="GO" id="GO:0140078">
    <property type="term" value="F:class I DNA-(apurinic or apyrimidinic site) endonuclease activity"/>
    <property type="evidence" value="ECO:0007669"/>
    <property type="project" value="UniProtKB-EC"/>
</dbReference>
<evidence type="ECO:0000256" key="3">
    <source>
        <dbReference type="ARBA" id="ARBA00022801"/>
    </source>
</evidence>
<feature type="region of interest" description="Disordered" evidence="9">
    <location>
        <begin position="371"/>
        <end position="391"/>
    </location>
</feature>
<dbReference type="SMART" id="SM00478">
    <property type="entry name" value="ENDO3c"/>
    <property type="match status" value="1"/>
</dbReference>
<evidence type="ECO:0000259" key="10">
    <source>
        <dbReference type="SMART" id="SM00478"/>
    </source>
</evidence>
<evidence type="ECO:0000256" key="2">
    <source>
        <dbReference type="ARBA" id="ARBA00022763"/>
    </source>
</evidence>
<dbReference type="GO" id="GO:0000703">
    <property type="term" value="F:oxidized pyrimidine nucleobase lesion DNA N-glycosylase activity"/>
    <property type="evidence" value="ECO:0007669"/>
    <property type="project" value="UniProtKB-UniRule"/>
</dbReference>
<dbReference type="InterPro" id="IPR023170">
    <property type="entry name" value="HhH_base_excis_C"/>
</dbReference>
<dbReference type="HAMAP" id="MF_03183">
    <property type="entry name" value="Endonuclease_III_Nth"/>
    <property type="match status" value="1"/>
</dbReference>
<evidence type="ECO:0000256" key="1">
    <source>
        <dbReference type="ARBA" id="ARBA00008343"/>
    </source>
</evidence>
<evidence type="ECO:0000256" key="4">
    <source>
        <dbReference type="ARBA" id="ARBA00023204"/>
    </source>
</evidence>
<sequence>METTCASDTKFEIPDIEDIVTARPNKRDATVASRRRGSKKPNDEPHTAAPPSPRKKRVRASKAPPSAKEATEPPPGWAELYAVVKEMRATGRAQHAPVDSMGCERLAQADMSPRDQRFQTLIALMLSSQTKDTTNAAAMQRLATDLPAHAPGATSGLTLENILAVAPDRLNELIWAVGFHNNKTKYIKATAEILRDRWSSDIPDTIAGLVELPGVGPKMAYLCMSCAWGRTEGIGVDVHVHRITNRWRWHTTKTPEETRLALQAWLPRDLWHEINWMLVGLGQTICLPVGKKCGECALAAKSLCPSADSRQRPLPSTSAPKAEAPEMPKIKTKTLETLDIKPKVSKLIKIKTEVSETPKIKIEVSEAQKIKTDTVLSPSARRRRQPPVRYH</sequence>
<comment type="similarity">
    <text evidence="1 8">Belongs to the Nth/MutY family.</text>
</comment>
<dbReference type="FunFam" id="1.10.340.30:FF:000014">
    <property type="entry name" value="Endonuclease III homolog"/>
    <property type="match status" value="1"/>
</dbReference>
<dbReference type="Gene3D" id="1.10.340.30">
    <property type="entry name" value="Hypothetical protein, domain 2"/>
    <property type="match status" value="1"/>
</dbReference>
<evidence type="ECO:0000256" key="5">
    <source>
        <dbReference type="ARBA" id="ARBA00023239"/>
    </source>
</evidence>
<feature type="domain" description="HhH-GPD" evidence="10">
    <location>
        <begin position="126"/>
        <end position="284"/>
    </location>
</feature>
<keyword evidence="2 8" id="KW-0227">DNA damage</keyword>
<keyword evidence="5 8" id="KW-0456">Lyase</keyword>
<dbReference type="GO" id="GO:0005634">
    <property type="term" value="C:nucleus"/>
    <property type="evidence" value="ECO:0007669"/>
    <property type="project" value="UniProtKB-SubCell"/>
</dbReference>
<dbReference type="Gene3D" id="1.10.1670.10">
    <property type="entry name" value="Helix-hairpin-Helix base-excision DNA repair enzymes (C-terminal)"/>
    <property type="match status" value="1"/>
</dbReference>
<dbReference type="GO" id="GO:0006289">
    <property type="term" value="P:nucleotide-excision repair"/>
    <property type="evidence" value="ECO:0007669"/>
    <property type="project" value="TreeGrafter"/>
</dbReference>
<keyword evidence="8" id="KW-0496">Mitochondrion</keyword>
<feature type="compositionally biased region" description="Basic residues" evidence="9">
    <location>
        <begin position="380"/>
        <end position="391"/>
    </location>
</feature>
<dbReference type="Pfam" id="PF00730">
    <property type="entry name" value="HhH-GPD"/>
    <property type="match status" value="1"/>
</dbReference>
<dbReference type="InterPro" id="IPR004036">
    <property type="entry name" value="Endonuclease-III-like_CS2"/>
</dbReference>
<dbReference type="PANTHER" id="PTHR43286">
    <property type="entry name" value="ENDONUCLEASE III-LIKE PROTEIN 1"/>
    <property type="match status" value="1"/>
</dbReference>
<name>A0A383UWM6_BLUHO</name>
<dbReference type="EMBL" id="UNSH01000060">
    <property type="protein sequence ID" value="SZF04038.1"/>
    <property type="molecule type" value="Genomic_DNA"/>
</dbReference>
<dbReference type="InterPro" id="IPR003265">
    <property type="entry name" value="HhH-GPD_domain"/>
</dbReference>
<keyword evidence="8" id="KW-0539">Nucleus</keyword>
<comment type="function">
    <text evidence="8">Bifunctional DNA N-glycosylase with associated apurinic/apyrimidinic (AP) lyase function that catalyzes the first step in base excision repair (BER), the primary repair pathway for the repair of oxidative DNA damage. The DNA N-glycosylase activity releases the damaged DNA base from DNA by cleaving the N-glycosidic bond, leaving an AP site. The AP lyase activity cleaves the phosphodiester bond 3' to the AP site by a beta-elimination. Primarily recognizes and repairs oxidative base damage of pyrimidines.</text>
</comment>
<dbReference type="Proteomes" id="UP000275772">
    <property type="component" value="Unassembled WGS sequence"/>
</dbReference>
<comment type="catalytic activity">
    <reaction evidence="7 8">
        <text>2'-deoxyribonucleotide-(2'-deoxyribose 5'-phosphate)-2'-deoxyribonucleotide-DNA = a 3'-end 2'-deoxyribonucleotide-(2,3-dehydro-2,3-deoxyribose 5'-phosphate)-DNA + a 5'-end 5'-phospho-2'-deoxyribonucleoside-DNA + H(+)</text>
        <dbReference type="Rhea" id="RHEA:66592"/>
        <dbReference type="Rhea" id="RHEA-COMP:13180"/>
        <dbReference type="Rhea" id="RHEA-COMP:16897"/>
        <dbReference type="Rhea" id="RHEA-COMP:17067"/>
        <dbReference type="ChEBI" id="CHEBI:15378"/>
        <dbReference type="ChEBI" id="CHEBI:136412"/>
        <dbReference type="ChEBI" id="CHEBI:157695"/>
        <dbReference type="ChEBI" id="CHEBI:167181"/>
        <dbReference type="EC" id="4.2.99.18"/>
    </reaction>
</comment>